<dbReference type="InterPro" id="IPR036770">
    <property type="entry name" value="Ankyrin_rpt-contain_sf"/>
</dbReference>
<feature type="compositionally biased region" description="Low complexity" evidence="4">
    <location>
        <begin position="452"/>
        <end position="466"/>
    </location>
</feature>
<feature type="compositionally biased region" description="Gly residues" evidence="4">
    <location>
        <begin position="475"/>
        <end position="493"/>
    </location>
</feature>
<feature type="region of interest" description="Disordered" evidence="4">
    <location>
        <begin position="322"/>
        <end position="493"/>
    </location>
</feature>
<name>A0A8C3RIK5_9PASS</name>
<dbReference type="GO" id="GO:0005634">
    <property type="term" value="C:nucleus"/>
    <property type="evidence" value="ECO:0007669"/>
    <property type="project" value="TreeGrafter"/>
</dbReference>
<evidence type="ECO:0000256" key="3">
    <source>
        <dbReference type="PROSITE-ProRule" id="PRU00023"/>
    </source>
</evidence>
<dbReference type="Ensembl" id="ENSCRFT00000021386.1">
    <property type="protein sequence ID" value="ENSCRFP00000020690.1"/>
    <property type="gene ID" value="ENSCRFG00000015399.1"/>
</dbReference>
<dbReference type="AlphaFoldDB" id="A0A8C3RIK5"/>
<dbReference type="PANTHER" id="PTHR24201:SF16">
    <property type="entry name" value="ANKYRIN-1-LIKE-RELATED"/>
    <property type="match status" value="1"/>
</dbReference>
<protein>
    <submittedName>
        <fullName evidence="5">Ankyrin repeat and SOCS box containing 16</fullName>
    </submittedName>
</protein>
<dbReference type="PROSITE" id="PS50088">
    <property type="entry name" value="ANK_REPEAT"/>
    <property type="match status" value="1"/>
</dbReference>
<proteinExistence type="predicted"/>
<organism evidence="5 6">
    <name type="scientific">Cyanoderma ruficeps</name>
    <name type="common">rufous-capped babbler</name>
    <dbReference type="NCBI Taxonomy" id="181631"/>
    <lineage>
        <taxon>Eukaryota</taxon>
        <taxon>Metazoa</taxon>
        <taxon>Chordata</taxon>
        <taxon>Craniata</taxon>
        <taxon>Vertebrata</taxon>
        <taxon>Euteleostomi</taxon>
        <taxon>Archelosauria</taxon>
        <taxon>Archosauria</taxon>
        <taxon>Dinosauria</taxon>
        <taxon>Saurischia</taxon>
        <taxon>Theropoda</taxon>
        <taxon>Coelurosauria</taxon>
        <taxon>Aves</taxon>
        <taxon>Neognathae</taxon>
        <taxon>Neoaves</taxon>
        <taxon>Telluraves</taxon>
        <taxon>Australaves</taxon>
        <taxon>Passeriformes</taxon>
        <taxon>Sylvioidea</taxon>
        <taxon>Timaliidae</taxon>
        <taxon>Cyanoderma</taxon>
    </lineage>
</organism>
<sequence>MAHETFAFSSSALRSLRLQRELLEREDRRRALARESASRRFLPGTPRAPPSPPRRRQFCRDPAVHNALFAGDLPRVQSIFRDEAAANLVLEMVSEELVWSPEQGLWVLSPRRQHTSALRIASARGYEDCARHLLLRGAAVDAVVGGRAPLHDSAAAPHPNCTRLLLAFGANPNVLSADGSAPLHLCTAPHSLRYGAHLRGELGQGGAHLQERPRPGNRHFYLTRCGSQGPVECPGRVPGGVPGGVPWVTGLSRVSQGVPGDVPWESGLSVCPGDVPRGVHWEPRPLWHVLLISHGCHVSPKCPLTPFHPLQVCGAAAVARGAGEPGHARPAGDSPARGGAPGAGGPRGAVPAPRRRPLPAHPPGRDPPERGGGGGRAPRGRRAVPAGGRAAAGGRRPPRGRGAQRPHAAAQRLCQRAPRAGPAAAAPRRRRRRPQRRRGHPHGLRPPRRARVPGAAARGDPRAPAGPWRPPRAPQGGGRGGRGPRGGGGVTPR</sequence>
<keyword evidence="1" id="KW-0677">Repeat</keyword>
<feature type="compositionally biased region" description="Low complexity" evidence="4">
    <location>
        <begin position="405"/>
        <end position="426"/>
    </location>
</feature>
<feature type="compositionally biased region" description="Basic residues" evidence="4">
    <location>
        <begin position="427"/>
        <end position="451"/>
    </location>
</feature>
<dbReference type="Pfam" id="PF00023">
    <property type="entry name" value="Ank"/>
    <property type="match status" value="1"/>
</dbReference>
<feature type="repeat" description="ANK" evidence="3">
    <location>
        <begin position="145"/>
        <end position="177"/>
    </location>
</feature>
<evidence type="ECO:0000313" key="6">
    <source>
        <dbReference type="Proteomes" id="UP000694396"/>
    </source>
</evidence>
<feature type="region of interest" description="Disordered" evidence="4">
    <location>
        <begin position="34"/>
        <end position="55"/>
    </location>
</feature>
<dbReference type="SUPFAM" id="SSF48403">
    <property type="entry name" value="Ankyrin repeat"/>
    <property type="match status" value="1"/>
</dbReference>
<dbReference type="InterPro" id="IPR002110">
    <property type="entry name" value="Ankyrin_rpt"/>
</dbReference>
<evidence type="ECO:0000313" key="5">
    <source>
        <dbReference type="Ensembl" id="ENSCRFP00000020690.1"/>
    </source>
</evidence>
<dbReference type="PROSITE" id="PS50297">
    <property type="entry name" value="ANK_REP_REGION"/>
    <property type="match status" value="1"/>
</dbReference>
<reference evidence="5" key="2">
    <citation type="submission" date="2025-09" db="UniProtKB">
        <authorList>
            <consortium name="Ensembl"/>
        </authorList>
    </citation>
    <scope>IDENTIFICATION</scope>
</reference>
<dbReference type="PANTHER" id="PTHR24201">
    <property type="entry name" value="ANK_REP_REGION DOMAIN-CONTAINING PROTEIN"/>
    <property type="match status" value="1"/>
</dbReference>
<dbReference type="Gene3D" id="1.25.40.20">
    <property type="entry name" value="Ankyrin repeat-containing domain"/>
    <property type="match status" value="1"/>
</dbReference>
<evidence type="ECO:0000256" key="2">
    <source>
        <dbReference type="ARBA" id="ARBA00023043"/>
    </source>
</evidence>
<dbReference type="InterPro" id="IPR050776">
    <property type="entry name" value="Ank_Repeat/CDKN_Inhibitor"/>
</dbReference>
<reference evidence="5" key="1">
    <citation type="submission" date="2025-08" db="UniProtKB">
        <authorList>
            <consortium name="Ensembl"/>
        </authorList>
    </citation>
    <scope>IDENTIFICATION</scope>
</reference>
<evidence type="ECO:0000256" key="1">
    <source>
        <dbReference type="ARBA" id="ARBA00022737"/>
    </source>
</evidence>
<feature type="compositionally biased region" description="Low complexity" evidence="4">
    <location>
        <begin position="322"/>
        <end position="338"/>
    </location>
</feature>
<keyword evidence="2 3" id="KW-0040">ANK repeat</keyword>
<accession>A0A8C3RIK5</accession>
<evidence type="ECO:0000256" key="4">
    <source>
        <dbReference type="SAM" id="MobiDB-lite"/>
    </source>
</evidence>
<keyword evidence="6" id="KW-1185">Reference proteome</keyword>
<dbReference type="SMART" id="SM00248">
    <property type="entry name" value="ANK"/>
    <property type="match status" value="2"/>
</dbReference>
<dbReference type="Proteomes" id="UP000694396">
    <property type="component" value="Unplaced"/>
</dbReference>
<feature type="compositionally biased region" description="Low complexity" evidence="4">
    <location>
        <begin position="383"/>
        <end position="395"/>
    </location>
</feature>